<dbReference type="GO" id="GO:0046872">
    <property type="term" value="F:metal ion binding"/>
    <property type="evidence" value="ECO:0007669"/>
    <property type="project" value="UniProtKB-KW"/>
</dbReference>
<organism evidence="6 7">
    <name type="scientific">Xylaria bambusicola</name>
    <dbReference type="NCBI Taxonomy" id="326684"/>
    <lineage>
        <taxon>Eukaryota</taxon>
        <taxon>Fungi</taxon>
        <taxon>Dikarya</taxon>
        <taxon>Ascomycota</taxon>
        <taxon>Pezizomycotina</taxon>
        <taxon>Sordariomycetes</taxon>
        <taxon>Xylariomycetidae</taxon>
        <taxon>Xylariales</taxon>
        <taxon>Xylariaceae</taxon>
        <taxon>Xylaria</taxon>
    </lineage>
</organism>
<keyword evidence="4" id="KW-0408">Iron</keyword>
<dbReference type="EMBL" id="JAWHQM010000027">
    <property type="protein sequence ID" value="KAK5632837.1"/>
    <property type="molecule type" value="Genomic_DNA"/>
</dbReference>
<accession>A0AAN7Z750</accession>
<dbReference type="SUPFAM" id="SSF51197">
    <property type="entry name" value="Clavaminate synthase-like"/>
    <property type="match status" value="1"/>
</dbReference>
<reference evidence="6 7" key="1">
    <citation type="submission" date="2023-10" db="EMBL/GenBank/DDBJ databases">
        <title>Draft genome sequence of Xylaria bambusicola isolate GMP-LS, the root and basal stem rot pathogen of sugarcane in Indonesia.</title>
        <authorList>
            <person name="Selvaraj P."/>
            <person name="Muralishankar V."/>
            <person name="Muruganantham S."/>
            <person name="Sp S."/>
            <person name="Haryani S."/>
            <person name="Lau K.J.X."/>
            <person name="Naqvi N.I."/>
        </authorList>
    </citation>
    <scope>NUCLEOTIDE SEQUENCE [LARGE SCALE GENOMIC DNA]</scope>
    <source>
        <strain evidence="6">GMP-LS</strain>
    </source>
</reference>
<evidence type="ECO:0000313" key="7">
    <source>
        <dbReference type="Proteomes" id="UP001305414"/>
    </source>
</evidence>
<keyword evidence="7" id="KW-1185">Reference proteome</keyword>
<dbReference type="InterPro" id="IPR027443">
    <property type="entry name" value="IPNS-like_sf"/>
</dbReference>
<evidence type="ECO:0000256" key="3">
    <source>
        <dbReference type="ARBA" id="ARBA00023002"/>
    </source>
</evidence>
<evidence type="ECO:0000256" key="1">
    <source>
        <dbReference type="ARBA" id="ARBA00008056"/>
    </source>
</evidence>
<keyword evidence="3" id="KW-0560">Oxidoreductase</keyword>
<gene>
    <name evidence="6" type="ORF">RRF57_008553</name>
</gene>
<dbReference type="Pfam" id="PF03171">
    <property type="entry name" value="2OG-FeII_Oxy"/>
    <property type="match status" value="1"/>
</dbReference>
<dbReference type="PANTHER" id="PTHR10209:SF874">
    <property type="entry name" value="2-OXOGLUTARATE (2OG) AND FE(II)-DEPENDENT OXYGENASE SUPERFAMILY PROTEIN"/>
    <property type="match status" value="1"/>
</dbReference>
<dbReference type="Proteomes" id="UP001305414">
    <property type="component" value="Unassembled WGS sequence"/>
</dbReference>
<proteinExistence type="inferred from homology"/>
<comment type="similarity">
    <text evidence="1">Belongs to the iron/ascorbate-dependent oxidoreductase family.</text>
</comment>
<evidence type="ECO:0000259" key="5">
    <source>
        <dbReference type="Pfam" id="PF03171"/>
    </source>
</evidence>
<dbReference type="AlphaFoldDB" id="A0AAN7Z750"/>
<sequence>MSLIEEPAMDLPVIDLDVFLSSRDSAAAQEECAKAARALITYGALVLHDSRVAEPDNVAFLDLLEDYFAQSEAVLRGDERPELGYQVGVTLENTEKPKCAVDEPCLDVIRRLAPEERPLDISGHSPDPSTCGHPQFFSSSFFLSFLFFHPQLDKTDIRICIECRFFWRMGEPAPYKTQFPGLNAENIVPAAEGIRERWTPVMTQWGESMKSAVSGLAQMAAVGMGLPAETFSDAARYGPHLLAPTASDLQKYGTKDTILAGFHTDLNFLTIHGRSRYPGLHVWARNTGRRIAVKIPPGNNLLVQAGKQLEHVTGGLIKAGFHEVVVNDATLATIQKRKEEFPERPLVRISSTFFYHLASDFDLVPIPALAERARTVREEQARLGRDEGDIVEYRRMKVGEQVQEYVILYLFPYFLFLLPLAPPPPLSRRSRFVPLMWFVRY</sequence>
<keyword evidence="2" id="KW-0479">Metal-binding</keyword>
<protein>
    <recommendedName>
        <fullName evidence="5">Isopenicillin N synthase-like Fe(2+) 2OG dioxygenase domain-containing protein</fullName>
    </recommendedName>
</protein>
<dbReference type="Gene3D" id="2.60.120.330">
    <property type="entry name" value="B-lactam Antibiotic, Isopenicillin N Synthase, Chain"/>
    <property type="match status" value="1"/>
</dbReference>
<evidence type="ECO:0000256" key="4">
    <source>
        <dbReference type="ARBA" id="ARBA00023004"/>
    </source>
</evidence>
<dbReference type="InterPro" id="IPR044861">
    <property type="entry name" value="IPNS-like_FE2OG_OXY"/>
</dbReference>
<comment type="caution">
    <text evidence="6">The sequence shown here is derived from an EMBL/GenBank/DDBJ whole genome shotgun (WGS) entry which is preliminary data.</text>
</comment>
<feature type="domain" description="Isopenicillin N synthase-like Fe(2+) 2OG dioxygenase" evidence="5">
    <location>
        <begin position="257"/>
        <end position="356"/>
    </location>
</feature>
<evidence type="ECO:0000313" key="6">
    <source>
        <dbReference type="EMBL" id="KAK5632837.1"/>
    </source>
</evidence>
<dbReference type="GO" id="GO:0016491">
    <property type="term" value="F:oxidoreductase activity"/>
    <property type="evidence" value="ECO:0007669"/>
    <property type="project" value="UniProtKB-KW"/>
</dbReference>
<dbReference type="PANTHER" id="PTHR10209">
    <property type="entry name" value="OXIDOREDUCTASE, 2OG-FE II OXYGENASE FAMILY PROTEIN"/>
    <property type="match status" value="1"/>
</dbReference>
<name>A0AAN7Z750_9PEZI</name>
<evidence type="ECO:0000256" key="2">
    <source>
        <dbReference type="ARBA" id="ARBA00022723"/>
    </source>
</evidence>